<sequence>MHLTIQQLRLFEAVTRLGSYTRAAEELHLTQPAVSIQIKRLESQAGVPLLEQVGKKIFSTTAGDVVYQACVDILARIEELNRTVDDLKGVVKGPLQVSVVTTAKYFMPHLLGMFLQQYPEVEPKLKFTNRARVIERLMNNDDDFVVMGQIPQDDNLTTYPFLNNILGIVAPAGHPLANKKNITLKQLTKERFLKREIGSGTRFVFDQLLEEKGLKIDPYMELGSSEALKQAVMAGLGIAVLSLHSVQLERQAEKLIVLDVQGFPLKRRWYAVHLKGRKLSLVAQTFLDFILNESHRVLDIKDE</sequence>
<dbReference type="GO" id="GO:0000976">
    <property type="term" value="F:transcription cis-regulatory region binding"/>
    <property type="evidence" value="ECO:0007669"/>
    <property type="project" value="TreeGrafter"/>
</dbReference>
<proteinExistence type="inferred from homology"/>
<keyword evidence="2" id="KW-0805">Transcription regulation</keyword>
<comment type="similarity">
    <text evidence="1">Belongs to the LysR transcriptional regulatory family.</text>
</comment>
<dbReference type="AlphaFoldDB" id="A0A2N6CRF2"/>
<evidence type="ECO:0000256" key="3">
    <source>
        <dbReference type="ARBA" id="ARBA00023125"/>
    </source>
</evidence>
<dbReference type="InterPro" id="IPR036388">
    <property type="entry name" value="WH-like_DNA-bd_sf"/>
</dbReference>
<dbReference type="Pfam" id="PF00126">
    <property type="entry name" value="HTH_1"/>
    <property type="match status" value="1"/>
</dbReference>
<feature type="domain" description="HTH lysR-type" evidence="5">
    <location>
        <begin position="3"/>
        <end position="60"/>
    </location>
</feature>
<comment type="caution">
    <text evidence="6">The sequence shown here is derived from an EMBL/GenBank/DDBJ whole genome shotgun (WGS) entry which is preliminary data.</text>
</comment>
<dbReference type="GO" id="GO:0003700">
    <property type="term" value="F:DNA-binding transcription factor activity"/>
    <property type="evidence" value="ECO:0007669"/>
    <property type="project" value="InterPro"/>
</dbReference>
<dbReference type="SUPFAM" id="SSF53850">
    <property type="entry name" value="Periplasmic binding protein-like II"/>
    <property type="match status" value="1"/>
</dbReference>
<reference evidence="6 7" key="1">
    <citation type="submission" date="2017-11" db="EMBL/GenBank/DDBJ databases">
        <title>Genome-resolved metagenomics identifies genetic mobility, metabolic interactions, and unexpected diversity in perchlorate-reducing communities.</title>
        <authorList>
            <person name="Barnum T.P."/>
            <person name="Figueroa I.A."/>
            <person name="Carlstrom C.I."/>
            <person name="Lucas L.N."/>
            <person name="Engelbrektson A.L."/>
            <person name="Coates J.D."/>
        </authorList>
    </citation>
    <scope>NUCLEOTIDE SEQUENCE [LARGE SCALE GENOMIC DNA]</scope>
    <source>
        <strain evidence="6">BM301</strain>
    </source>
</reference>
<dbReference type="InterPro" id="IPR036390">
    <property type="entry name" value="WH_DNA-bd_sf"/>
</dbReference>
<evidence type="ECO:0000313" key="7">
    <source>
        <dbReference type="Proteomes" id="UP000235015"/>
    </source>
</evidence>
<dbReference type="EMBL" id="PKUN01000031">
    <property type="protein sequence ID" value="PLX59639.1"/>
    <property type="molecule type" value="Genomic_DNA"/>
</dbReference>
<dbReference type="InterPro" id="IPR000847">
    <property type="entry name" value="LysR_HTH_N"/>
</dbReference>
<dbReference type="PROSITE" id="PS50931">
    <property type="entry name" value="HTH_LYSR"/>
    <property type="match status" value="1"/>
</dbReference>
<dbReference type="InterPro" id="IPR005119">
    <property type="entry name" value="LysR_subst-bd"/>
</dbReference>
<dbReference type="CDD" id="cd08419">
    <property type="entry name" value="PBP2_CbbR_RubisCO_like"/>
    <property type="match status" value="1"/>
</dbReference>
<name>A0A2N6CRF2_9GAMM</name>
<dbReference type="SUPFAM" id="SSF46785">
    <property type="entry name" value="Winged helix' DNA-binding domain"/>
    <property type="match status" value="1"/>
</dbReference>
<evidence type="ECO:0000313" key="6">
    <source>
        <dbReference type="EMBL" id="PLX59639.1"/>
    </source>
</evidence>
<gene>
    <name evidence="6" type="ORF">C0630_19685</name>
</gene>
<keyword evidence="4" id="KW-0804">Transcription</keyword>
<organism evidence="6 7">
    <name type="scientific">Sedimenticola selenatireducens</name>
    <dbReference type="NCBI Taxonomy" id="191960"/>
    <lineage>
        <taxon>Bacteria</taxon>
        <taxon>Pseudomonadati</taxon>
        <taxon>Pseudomonadota</taxon>
        <taxon>Gammaproteobacteria</taxon>
        <taxon>Chromatiales</taxon>
        <taxon>Sedimenticolaceae</taxon>
        <taxon>Sedimenticola</taxon>
    </lineage>
</organism>
<evidence type="ECO:0000259" key="5">
    <source>
        <dbReference type="PROSITE" id="PS50931"/>
    </source>
</evidence>
<dbReference type="Gene3D" id="3.40.190.290">
    <property type="match status" value="1"/>
</dbReference>
<protein>
    <submittedName>
        <fullName evidence="6">LysR family transcriptional regulator</fullName>
    </submittedName>
</protein>
<dbReference type="RefSeq" id="WP_037375406.1">
    <property type="nucleotide sequence ID" value="NZ_CAXXYC010000001.1"/>
</dbReference>
<dbReference type="Gene3D" id="1.10.10.10">
    <property type="entry name" value="Winged helix-like DNA-binding domain superfamily/Winged helix DNA-binding domain"/>
    <property type="match status" value="1"/>
</dbReference>
<dbReference type="STRING" id="1111735.GCA_000428045_01145"/>
<dbReference type="Proteomes" id="UP000235015">
    <property type="component" value="Unassembled WGS sequence"/>
</dbReference>
<evidence type="ECO:0000256" key="2">
    <source>
        <dbReference type="ARBA" id="ARBA00023015"/>
    </source>
</evidence>
<dbReference type="PANTHER" id="PTHR30126:SF5">
    <property type="entry name" value="HTH-TYPE TRANSCRIPTIONAL ACTIVATOR CMPR"/>
    <property type="match status" value="1"/>
</dbReference>
<dbReference type="PRINTS" id="PR00039">
    <property type="entry name" value="HTHLYSR"/>
</dbReference>
<keyword evidence="3" id="KW-0238">DNA-binding</keyword>
<dbReference type="PANTHER" id="PTHR30126">
    <property type="entry name" value="HTH-TYPE TRANSCRIPTIONAL REGULATOR"/>
    <property type="match status" value="1"/>
</dbReference>
<evidence type="ECO:0000256" key="1">
    <source>
        <dbReference type="ARBA" id="ARBA00009437"/>
    </source>
</evidence>
<evidence type="ECO:0000256" key="4">
    <source>
        <dbReference type="ARBA" id="ARBA00023163"/>
    </source>
</evidence>
<accession>A0A2N6CRF2</accession>
<dbReference type="FunFam" id="1.10.10.10:FF:000001">
    <property type="entry name" value="LysR family transcriptional regulator"/>
    <property type="match status" value="1"/>
</dbReference>
<dbReference type="Pfam" id="PF03466">
    <property type="entry name" value="LysR_substrate"/>
    <property type="match status" value="1"/>
</dbReference>